<gene>
    <name evidence="20" type="primary">PARPA_05185.1 scaffold 16505</name>
</gene>
<comment type="subcellular location">
    <subcellularLocation>
        <location evidence="1">Cell membrane</location>
        <topology evidence="1">Multi-pass membrane protein</topology>
    </subcellularLocation>
</comment>
<dbReference type="FunFam" id="1.10.287.70:FF:000093">
    <property type="entry name" value="Calcium channel subunit Cch1"/>
    <property type="match status" value="1"/>
</dbReference>
<dbReference type="PROSITE" id="PS50222">
    <property type="entry name" value="EF_HAND_2"/>
    <property type="match status" value="1"/>
</dbReference>
<feature type="transmembrane region" description="Helical" evidence="18">
    <location>
        <begin position="646"/>
        <end position="664"/>
    </location>
</feature>
<feature type="transmembrane region" description="Helical" evidence="18">
    <location>
        <begin position="1224"/>
        <end position="1242"/>
    </location>
</feature>
<dbReference type="GO" id="GO:0098703">
    <property type="term" value="P:calcium ion import across plasma membrane"/>
    <property type="evidence" value="ECO:0007669"/>
    <property type="project" value="TreeGrafter"/>
</dbReference>
<dbReference type="GO" id="GO:0005509">
    <property type="term" value="F:calcium ion binding"/>
    <property type="evidence" value="ECO:0007669"/>
    <property type="project" value="InterPro"/>
</dbReference>
<keyword evidence="3" id="KW-1003">Cell membrane</keyword>
<accession>A0A0B7N7F2</accession>
<feature type="region of interest" description="Disordered" evidence="17">
    <location>
        <begin position="1834"/>
        <end position="1883"/>
    </location>
</feature>
<evidence type="ECO:0000256" key="1">
    <source>
        <dbReference type="ARBA" id="ARBA00004651"/>
    </source>
</evidence>
<evidence type="ECO:0000256" key="17">
    <source>
        <dbReference type="SAM" id="MobiDB-lite"/>
    </source>
</evidence>
<dbReference type="InterPro" id="IPR027359">
    <property type="entry name" value="Volt_channel_dom_sf"/>
</dbReference>
<evidence type="ECO:0000256" key="8">
    <source>
        <dbReference type="ARBA" id="ARBA00022837"/>
    </source>
</evidence>
<dbReference type="STRING" id="35722.A0A0B7N7F2"/>
<dbReference type="GO" id="GO:0005891">
    <property type="term" value="C:voltage-gated calcium channel complex"/>
    <property type="evidence" value="ECO:0007669"/>
    <property type="project" value="TreeGrafter"/>
</dbReference>
<feature type="transmembrane region" description="Helical" evidence="18">
    <location>
        <begin position="775"/>
        <end position="797"/>
    </location>
</feature>
<keyword evidence="11" id="KW-0406">Ion transport</keyword>
<evidence type="ECO:0000256" key="6">
    <source>
        <dbReference type="ARBA" id="ARBA00022673"/>
    </source>
</evidence>
<keyword evidence="12 18" id="KW-0472">Membrane</keyword>
<feature type="domain" description="EF-hand" evidence="19">
    <location>
        <begin position="1771"/>
        <end position="1806"/>
    </location>
</feature>
<feature type="transmembrane region" description="Helical" evidence="18">
    <location>
        <begin position="974"/>
        <end position="998"/>
    </location>
</feature>
<keyword evidence="7 18" id="KW-0812">Transmembrane</keyword>
<keyword evidence="9" id="KW-0851">Voltage-gated channel</keyword>
<dbReference type="InterPro" id="IPR002048">
    <property type="entry name" value="EF_hand_dom"/>
</dbReference>
<keyword evidence="14" id="KW-0407">Ion channel</keyword>
<keyword evidence="2" id="KW-0813">Transport</keyword>
<dbReference type="InterPro" id="IPR005821">
    <property type="entry name" value="Ion_trans_dom"/>
</dbReference>
<proteinExistence type="inferred from homology"/>
<protein>
    <recommendedName>
        <fullName evidence="16">Calcium-channel protein CCH1</fullName>
    </recommendedName>
</protein>
<evidence type="ECO:0000256" key="5">
    <source>
        <dbReference type="ARBA" id="ARBA00022568"/>
    </source>
</evidence>
<evidence type="ECO:0000256" key="2">
    <source>
        <dbReference type="ARBA" id="ARBA00022448"/>
    </source>
</evidence>
<evidence type="ECO:0000256" key="9">
    <source>
        <dbReference type="ARBA" id="ARBA00022882"/>
    </source>
</evidence>
<evidence type="ECO:0000256" key="10">
    <source>
        <dbReference type="ARBA" id="ARBA00022989"/>
    </source>
</evidence>
<evidence type="ECO:0000256" key="12">
    <source>
        <dbReference type="ARBA" id="ARBA00023136"/>
    </source>
</evidence>
<feature type="compositionally biased region" description="Polar residues" evidence="17">
    <location>
        <begin position="38"/>
        <end position="54"/>
    </location>
</feature>
<feature type="transmembrane region" description="Helical" evidence="18">
    <location>
        <begin position="1641"/>
        <end position="1663"/>
    </location>
</feature>
<feature type="transmembrane region" description="Helical" evidence="18">
    <location>
        <begin position="841"/>
        <end position="857"/>
    </location>
</feature>
<organism evidence="20 21">
    <name type="scientific">Parasitella parasitica</name>
    <dbReference type="NCBI Taxonomy" id="35722"/>
    <lineage>
        <taxon>Eukaryota</taxon>
        <taxon>Fungi</taxon>
        <taxon>Fungi incertae sedis</taxon>
        <taxon>Mucoromycota</taxon>
        <taxon>Mucoromycotina</taxon>
        <taxon>Mucoromycetes</taxon>
        <taxon>Mucorales</taxon>
        <taxon>Mucorineae</taxon>
        <taxon>Mucoraceae</taxon>
        <taxon>Parasitella</taxon>
    </lineage>
</organism>
<evidence type="ECO:0000256" key="4">
    <source>
        <dbReference type="ARBA" id="ARBA00022553"/>
    </source>
</evidence>
<feature type="compositionally biased region" description="Basic residues" evidence="17">
    <location>
        <begin position="203"/>
        <end position="212"/>
    </location>
</feature>
<feature type="compositionally biased region" description="Polar residues" evidence="17">
    <location>
        <begin position="15"/>
        <end position="29"/>
    </location>
</feature>
<evidence type="ECO:0000256" key="16">
    <source>
        <dbReference type="ARBA" id="ARBA00067459"/>
    </source>
</evidence>
<dbReference type="PANTHER" id="PTHR45628">
    <property type="entry name" value="VOLTAGE-DEPENDENT CALCIUM CHANNEL TYPE A SUBUNIT ALPHA-1"/>
    <property type="match status" value="1"/>
</dbReference>
<dbReference type="EMBL" id="LN726018">
    <property type="protein sequence ID" value="CEP11360.1"/>
    <property type="molecule type" value="Genomic_DNA"/>
</dbReference>
<comment type="similarity">
    <text evidence="15">Belongs to the calcium channel alpha-1 subunit (TC 1.A.1.11) family.</text>
</comment>
<keyword evidence="8" id="KW-0106">Calcium</keyword>
<evidence type="ECO:0000256" key="14">
    <source>
        <dbReference type="ARBA" id="ARBA00023303"/>
    </source>
</evidence>
<feature type="transmembrane region" description="Helical" evidence="18">
    <location>
        <begin position="1581"/>
        <end position="1600"/>
    </location>
</feature>
<keyword evidence="5" id="KW-0109">Calcium transport</keyword>
<feature type="compositionally biased region" description="Basic and acidic residues" evidence="17">
    <location>
        <begin position="94"/>
        <end position="104"/>
    </location>
</feature>
<evidence type="ECO:0000256" key="13">
    <source>
        <dbReference type="ARBA" id="ARBA00023180"/>
    </source>
</evidence>
<keyword evidence="21" id="KW-1185">Reference proteome</keyword>
<feature type="compositionally biased region" description="Low complexity" evidence="17">
    <location>
        <begin position="84"/>
        <end position="93"/>
    </location>
</feature>
<keyword evidence="10 18" id="KW-1133">Transmembrane helix</keyword>
<dbReference type="OrthoDB" id="416585at2759"/>
<evidence type="ECO:0000259" key="19">
    <source>
        <dbReference type="PROSITE" id="PS50222"/>
    </source>
</evidence>
<evidence type="ECO:0000313" key="21">
    <source>
        <dbReference type="Proteomes" id="UP000054107"/>
    </source>
</evidence>
<evidence type="ECO:0000256" key="15">
    <source>
        <dbReference type="ARBA" id="ARBA00061395"/>
    </source>
</evidence>
<feature type="transmembrane region" description="Helical" evidence="18">
    <location>
        <begin position="1438"/>
        <end position="1460"/>
    </location>
</feature>
<dbReference type="SUPFAM" id="SSF81324">
    <property type="entry name" value="Voltage-gated potassium channels"/>
    <property type="match status" value="4"/>
</dbReference>
<keyword evidence="13" id="KW-0325">Glycoprotein</keyword>
<feature type="transmembrane region" description="Helical" evidence="18">
    <location>
        <begin position="1304"/>
        <end position="1332"/>
    </location>
</feature>
<dbReference type="PANTHER" id="PTHR45628:SF7">
    <property type="entry name" value="VOLTAGE-DEPENDENT CALCIUM CHANNEL TYPE A SUBUNIT ALPHA-1"/>
    <property type="match status" value="1"/>
</dbReference>
<feature type="transmembrane region" description="Helical" evidence="18">
    <location>
        <begin position="899"/>
        <end position="921"/>
    </location>
</feature>
<sequence>MAESDTLSDKKDTARNTPPANAQLQSEITIPQIILTKPPTQESGADSIDTSSPHALSPKSVPHKPSPPASSTVVSPSPLPSPLPLTKDLLQQKNKLDKLLSQKERQRRQQQQQQQQQQRYTDFSTSSAVDERVTAGLGISTPNDNGGSWSATGLRSRRPSSSRLSSSNRSEPEKSAFSLSSQHHSEWSFDLHAFRSSTSGSSKGHHHHHRHSSSNQHQTSGTSVSGSSNRNSVSMRAYSANHRYMDRHYGQQQAAPYFERPDQHLSRDDEQKSKYFLLDFLLHAVNRVVNSRAPESKQISDKELFDFDTRIATDDGENDTPSDALNEKPMSPPEPVSHPIMTPATATTTTTNKHNRYSWLSMATSLDEKSSEFDSESMFRALHNEKKLPSLHTIVNDIQPTTPKNSTSLSDEILPNPLQGHSLGIFGPTNKFRIHVWRFIRISIESICKIIAYGLIIPPRPPKLSLADQEDQDQASKNWKRNHYAYLNSFGNAFDAISVVGYWADLIVMVYKYPYLSLFKSLASLRPLRLLSMLRGTAVILKSLETSWDLLLAVSGLIFFFLLLFALVGLISFQGVFSRRCYYTDADNSLQLVEPALYCSGYMNDTTVLGAYNIETGKSSYPGYHGYLCAAGQICIENPEHNPNYGYVNFDTIFFSFLNVYTFVSLELWTDLMYQTQEADSTVAALYYCLGVYIVAFVLTFLLFAVVTSAFARVRAESAVSAFTAKKKGYPVLRDAEGLDDEAMWMFDNPPDDLGKGVTRLKLRWWIVRMVNNRLFFYFGGFLVLFDLVFMCMRSFYASESMLELVDNAETAFTFVFALEILLRMVGAASWMSFWSAKTNLFDLFLVISTCVIQLPIIQDSWVYKYLTVFQILRLYRLFICIPRVRRLLSAALGTGESVLYVMVFLILATALCSTIFMQMFGGDYSDIVSVDEPENRFDTFWESFVSLIVVYTSERWTDALYNAMASQHGQGSIYAAIALSLYFAFGRYIMSGLYIAVVLENFELSDDYIRHYQIKDFIHRHRFKNKDRTETILLKLFRPFYYFNENKNVQISKLPANLTAPLNRSDLTELLTDLPKKRDQDELEQPSWIERKLTVFFSSIRRRIPFLRKASSIKSAPINPFIQDTEEMPEDYDMIAAEENREAMKENAPVVNSLFMFSNRSRFRYYCKKLVGSSNDGQAEKHNLFNWMVMACVLVSILMVILDEPSTRLIRKDTSKQDIYDTIEVVLSIVFIVEVSIRIVADGLLLTPNGYLRNHWNQLDLCVILLNIITIFMSSEEVPRGLSTFRSLRILRLIRYFNGVRDIFVALFYAFPLMFDALIFTFLVLVPFAVYGVNIFGGLMWICNDETVGSRGECIGEYELNISSDDGLDLNVWVPRVWQNPQNGFISYDSFPLALQHLFSLTSTEGWVDSMFSAMSTPHEPDQQPTFNWYSKTVYHGIFYIIFMIISQGTMQLFVGVIIEKFKERNGITTLTTAQRKYIDLQRLLSSVRPTIKVFRPDSKIRQICHDMVIKKHGKFNRLMMSVICLNIVAIASEFQNEPYWLEQVQDYSYLGFTIIYVAECIIKLLGLGWKKWIRSKWNWFDCIIASCALLLLILRFALPDLWTLRVERYCLVLAAFRLGEGIDSLQTLYHTIAKSMPSIIQVSAVFMVAMCLFAMLFMEFFGLTKYGVYGGPHSNFRDYGNALLLLVRATTGEAWNALLLDYTVQYPNCNRSHNYLEDDCGSPFWAYFLFDIFYIVCTHIFMNLFTAVIISNFEYAYETRTRFTNITKADLRMFKHAWADIDTKGTGYIQKEDVAKLLRKFTGRFRFRIYDDQHTVDNILKASHQSFDKHLSSFTKSPSAKSPSAKSPGAKSPGAKSLGRSPNKSKKSPGAKSGHSSQPAEAQPINVYEINRCLGKMDVEQVRKNRLEYNLYFKEILRSETSKGIPFASVLTIMSYRFIDISTSLTLDPLIARLEKLEQLTQEYHLEKAAGFFLAQIQKRRFVRQLWMKRDEDEVKKLGVTNASHFEFGTMARGTNNTFDSPINYFNMASDINKTSPPVPRIVIDNASANTELSSPISVGSVSVPVSPISTFSVENQYDPSYSEGGLSLMVAPGTNSVPSSPNTNAEIDSTGRSVFSSALSPFSPIPAFSPATRQTWLLIDGNVEMPTEVSEGIMDSMNHSIWSDLLRDEDL</sequence>
<feature type="transmembrane region" description="Helical" evidence="18">
    <location>
        <begin position="1726"/>
        <end position="1752"/>
    </location>
</feature>
<feature type="transmembrane region" description="Helical" evidence="18">
    <location>
        <begin position="1549"/>
        <end position="1569"/>
    </location>
</feature>
<dbReference type="Gene3D" id="1.10.287.70">
    <property type="match status" value="4"/>
</dbReference>
<evidence type="ECO:0000256" key="7">
    <source>
        <dbReference type="ARBA" id="ARBA00022692"/>
    </source>
</evidence>
<reference evidence="20 21" key="1">
    <citation type="submission" date="2014-09" db="EMBL/GenBank/DDBJ databases">
        <authorList>
            <person name="Ellenberger Sabrina"/>
        </authorList>
    </citation>
    <scope>NUCLEOTIDE SEQUENCE [LARGE SCALE GENOMIC DNA]</scope>
    <source>
        <strain evidence="20 21">CBS 412.66</strain>
    </source>
</reference>
<dbReference type="Proteomes" id="UP000054107">
    <property type="component" value="Unassembled WGS sequence"/>
</dbReference>
<evidence type="ECO:0000256" key="11">
    <source>
        <dbReference type="ARBA" id="ARBA00023065"/>
    </source>
</evidence>
<feature type="compositionally biased region" description="Polar residues" evidence="17">
    <location>
        <begin position="140"/>
        <end position="153"/>
    </location>
</feature>
<dbReference type="Gene3D" id="1.10.238.10">
    <property type="entry name" value="EF-hand"/>
    <property type="match status" value="1"/>
</dbReference>
<name>A0A0B7N7F2_9FUNG</name>
<dbReference type="InterPro" id="IPR050599">
    <property type="entry name" value="VDCC_alpha-1_subunit"/>
</dbReference>
<feature type="transmembrane region" description="Helical" evidence="18">
    <location>
        <begin position="1517"/>
        <end position="1537"/>
    </location>
</feature>
<dbReference type="GO" id="GO:0008331">
    <property type="term" value="F:high voltage-gated calcium channel activity"/>
    <property type="evidence" value="ECO:0007669"/>
    <property type="project" value="TreeGrafter"/>
</dbReference>
<feature type="compositionally biased region" description="Low complexity" evidence="17">
    <location>
        <begin position="1838"/>
        <end position="1859"/>
    </location>
</feature>
<feature type="region of interest" description="Disordered" evidence="17">
    <location>
        <begin position="312"/>
        <end position="340"/>
    </location>
</feature>
<dbReference type="Pfam" id="PF00520">
    <property type="entry name" value="Ion_trans"/>
    <property type="match status" value="4"/>
</dbReference>
<keyword evidence="6" id="KW-0107">Calcium channel</keyword>
<feature type="transmembrane region" description="Helical" evidence="18">
    <location>
        <begin position="1185"/>
        <end position="1203"/>
    </location>
</feature>
<feature type="transmembrane region" description="Helical" evidence="18">
    <location>
        <begin position="684"/>
        <end position="707"/>
    </location>
</feature>
<feature type="transmembrane region" description="Helical" evidence="18">
    <location>
        <begin position="812"/>
        <end position="834"/>
    </location>
</feature>
<evidence type="ECO:0000256" key="3">
    <source>
        <dbReference type="ARBA" id="ARBA00022475"/>
    </source>
</evidence>
<feature type="transmembrane region" description="Helical" evidence="18">
    <location>
        <begin position="863"/>
        <end position="879"/>
    </location>
</feature>
<evidence type="ECO:0000313" key="20">
    <source>
        <dbReference type="EMBL" id="CEP11360.1"/>
    </source>
</evidence>
<evidence type="ECO:0000256" key="18">
    <source>
        <dbReference type="SAM" id="Phobius"/>
    </source>
</evidence>
<keyword evidence="4" id="KW-0597">Phosphoprotein</keyword>
<feature type="compositionally biased region" description="Low complexity" evidence="17">
    <location>
        <begin position="213"/>
        <end position="232"/>
    </location>
</feature>
<dbReference type="Gene3D" id="1.20.120.350">
    <property type="entry name" value="Voltage-gated potassium channels. Chain C"/>
    <property type="match status" value="3"/>
</dbReference>
<feature type="region of interest" description="Disordered" evidence="17">
    <location>
        <begin position="1"/>
        <end position="178"/>
    </location>
</feature>
<feature type="transmembrane region" description="Helical" evidence="18">
    <location>
        <begin position="550"/>
        <end position="573"/>
    </location>
</feature>
<feature type="compositionally biased region" description="Low complexity" evidence="17">
    <location>
        <begin position="109"/>
        <end position="119"/>
    </location>
</feature>
<feature type="region of interest" description="Disordered" evidence="17">
    <location>
        <begin position="197"/>
        <end position="232"/>
    </location>
</feature>